<accession>A0ABY6LSA5</accession>
<reference evidence="1 2" key="1">
    <citation type="submission" date="2022-03" db="EMBL/GenBank/DDBJ databases">
        <title>A chromosomal length assembly of Cordylochernes scorpioides.</title>
        <authorList>
            <person name="Zeh D."/>
            <person name="Zeh J."/>
        </authorList>
    </citation>
    <scope>NUCLEOTIDE SEQUENCE [LARGE SCALE GENOMIC DNA]</scope>
    <source>
        <strain evidence="1">IN4F17</strain>
        <tissue evidence="1">Whole Body</tissue>
    </source>
</reference>
<evidence type="ECO:0000313" key="1">
    <source>
        <dbReference type="EMBL" id="UYV84134.1"/>
    </source>
</evidence>
<protein>
    <submittedName>
        <fullName evidence="1">ASPRV1</fullName>
    </submittedName>
</protein>
<name>A0ABY6LSA5_9ARAC</name>
<proteinExistence type="predicted"/>
<dbReference type="EMBL" id="CP092886">
    <property type="protein sequence ID" value="UYV84134.1"/>
    <property type="molecule type" value="Genomic_DNA"/>
</dbReference>
<sequence length="122" mass="14156">MTMNIKTEAATQVDYFFQHLPRNPSMFSGEDGEDPHSWIKRYECIARHNHWDESLRLANAYFDLTGTAFRCYLDIQFCAWKVSFEGSFASLLQPQEKRNQSSLNALFSAYGNFAPSLRICQE</sequence>
<gene>
    <name evidence="1" type="ORF">LAZ67_X001297</name>
</gene>
<organism evidence="1 2">
    <name type="scientific">Cordylochernes scorpioides</name>
    <dbReference type="NCBI Taxonomy" id="51811"/>
    <lineage>
        <taxon>Eukaryota</taxon>
        <taxon>Metazoa</taxon>
        <taxon>Ecdysozoa</taxon>
        <taxon>Arthropoda</taxon>
        <taxon>Chelicerata</taxon>
        <taxon>Arachnida</taxon>
        <taxon>Pseudoscorpiones</taxon>
        <taxon>Cheliferoidea</taxon>
        <taxon>Chernetidae</taxon>
        <taxon>Cordylochernes</taxon>
    </lineage>
</organism>
<evidence type="ECO:0000313" key="2">
    <source>
        <dbReference type="Proteomes" id="UP001235939"/>
    </source>
</evidence>
<keyword evidence="2" id="KW-1185">Reference proteome</keyword>
<dbReference type="Proteomes" id="UP001235939">
    <property type="component" value="Chromosome X"/>
</dbReference>